<protein>
    <submittedName>
        <fullName evidence="3">Uncharacterized protein</fullName>
    </submittedName>
</protein>
<keyword evidence="4" id="KW-1185">Reference proteome</keyword>
<evidence type="ECO:0000256" key="1">
    <source>
        <dbReference type="SAM" id="MobiDB-lite"/>
    </source>
</evidence>
<accession>A0AAV9Z4T0</accession>
<evidence type="ECO:0000313" key="4">
    <source>
        <dbReference type="Proteomes" id="UP001362999"/>
    </source>
</evidence>
<reference evidence="3 4" key="1">
    <citation type="journal article" date="2024" name="J Genomics">
        <title>Draft genome sequencing and assembly of Favolaschia claudopus CIRM-BRFM 2984 isolated from oak limbs.</title>
        <authorList>
            <person name="Navarro D."/>
            <person name="Drula E."/>
            <person name="Chaduli D."/>
            <person name="Cazenave R."/>
            <person name="Ahrendt S."/>
            <person name="Wang J."/>
            <person name="Lipzen A."/>
            <person name="Daum C."/>
            <person name="Barry K."/>
            <person name="Grigoriev I.V."/>
            <person name="Favel A."/>
            <person name="Rosso M.N."/>
            <person name="Martin F."/>
        </authorList>
    </citation>
    <scope>NUCLEOTIDE SEQUENCE [LARGE SCALE GENOMIC DNA]</scope>
    <source>
        <strain evidence="3 4">CIRM-BRFM 2984</strain>
    </source>
</reference>
<sequence length="141" mass="15219">MASGKRQAFSAIQVEKLLAADHLDEDNLMMASSRVGFGDDNGENALLVHPKKNSFPNRLNRLQTVSKLFPTSSKLNGNENVSEKSQIAYSGLHPGDLITTCAASRDARTSAAGAKHNEMNTEHAASDLEKIRIETAPPETT</sequence>
<organism evidence="3 4">
    <name type="scientific">Favolaschia claudopus</name>
    <dbReference type="NCBI Taxonomy" id="2862362"/>
    <lineage>
        <taxon>Eukaryota</taxon>
        <taxon>Fungi</taxon>
        <taxon>Dikarya</taxon>
        <taxon>Basidiomycota</taxon>
        <taxon>Agaricomycotina</taxon>
        <taxon>Agaricomycetes</taxon>
        <taxon>Agaricomycetidae</taxon>
        <taxon>Agaricales</taxon>
        <taxon>Marasmiineae</taxon>
        <taxon>Mycenaceae</taxon>
        <taxon>Favolaschia</taxon>
    </lineage>
</organism>
<evidence type="ECO:0000313" key="2">
    <source>
        <dbReference type="EMBL" id="KAK6969518.1"/>
    </source>
</evidence>
<gene>
    <name evidence="3" type="ORF">R3P38DRAFT_3379679</name>
    <name evidence="2" type="ORF">R3P38DRAFT_3379958</name>
</gene>
<dbReference type="EMBL" id="JAWWNJ010000208">
    <property type="protein sequence ID" value="KAK6971613.1"/>
    <property type="molecule type" value="Genomic_DNA"/>
</dbReference>
<dbReference type="Proteomes" id="UP001362999">
    <property type="component" value="Unassembled WGS sequence"/>
</dbReference>
<dbReference type="EMBL" id="JAWWNJ010000221">
    <property type="protein sequence ID" value="KAK6969518.1"/>
    <property type="molecule type" value="Genomic_DNA"/>
</dbReference>
<dbReference type="AlphaFoldDB" id="A0AAV9Z4T0"/>
<feature type="region of interest" description="Disordered" evidence="1">
    <location>
        <begin position="106"/>
        <end position="141"/>
    </location>
</feature>
<comment type="caution">
    <text evidence="3">The sequence shown here is derived from an EMBL/GenBank/DDBJ whole genome shotgun (WGS) entry which is preliminary data.</text>
</comment>
<evidence type="ECO:0000313" key="3">
    <source>
        <dbReference type="EMBL" id="KAK6971613.1"/>
    </source>
</evidence>
<name>A0AAV9Z4T0_9AGAR</name>
<proteinExistence type="predicted"/>
<feature type="compositionally biased region" description="Basic and acidic residues" evidence="1">
    <location>
        <begin position="115"/>
        <end position="133"/>
    </location>
</feature>